<organism evidence="1">
    <name type="scientific">marine sediment metagenome</name>
    <dbReference type="NCBI Taxonomy" id="412755"/>
    <lineage>
        <taxon>unclassified sequences</taxon>
        <taxon>metagenomes</taxon>
        <taxon>ecological metagenomes</taxon>
    </lineage>
</organism>
<gene>
    <name evidence="1" type="ORF">LCGC14_0738360</name>
</gene>
<dbReference type="AlphaFoldDB" id="A0A0F9Q7F0"/>
<protein>
    <submittedName>
        <fullName evidence="1">Uncharacterized protein</fullName>
    </submittedName>
</protein>
<name>A0A0F9Q7F0_9ZZZZ</name>
<proteinExistence type="predicted"/>
<comment type="caution">
    <text evidence="1">The sequence shown here is derived from an EMBL/GenBank/DDBJ whole genome shotgun (WGS) entry which is preliminary data.</text>
</comment>
<evidence type="ECO:0000313" key="1">
    <source>
        <dbReference type="EMBL" id="KKN39930.1"/>
    </source>
</evidence>
<sequence length="196" mass="21216">MPTVIWQSQDSFNSKFSVFEEVLALRDGCRVFADNNYAYALLLDIYRVVQGSGIERNPLTVTPDQASSATTWVMAHYLNEHGSSVASVALNAELQTNLPLASGNLGGPTEMYTSVYAEFPDAWVTQSGYPNRSPADVISPDFPDSPRFLIGWSGNTTAKVTVVPVTGAILGTRFATNWTTLSSTAAVTDLESVRII</sequence>
<reference evidence="1" key="1">
    <citation type="journal article" date="2015" name="Nature">
        <title>Complex archaea that bridge the gap between prokaryotes and eukaryotes.</title>
        <authorList>
            <person name="Spang A."/>
            <person name="Saw J.H."/>
            <person name="Jorgensen S.L."/>
            <person name="Zaremba-Niedzwiedzka K."/>
            <person name="Martijn J."/>
            <person name="Lind A.E."/>
            <person name="van Eijk R."/>
            <person name="Schleper C."/>
            <person name="Guy L."/>
            <person name="Ettema T.J."/>
        </authorList>
    </citation>
    <scope>NUCLEOTIDE SEQUENCE</scope>
</reference>
<dbReference type="EMBL" id="LAZR01001735">
    <property type="protein sequence ID" value="KKN39930.1"/>
    <property type="molecule type" value="Genomic_DNA"/>
</dbReference>
<accession>A0A0F9Q7F0</accession>